<feature type="chain" id="PRO_5007593026" evidence="3">
    <location>
        <begin position="22"/>
        <end position="259"/>
    </location>
</feature>
<proteinExistence type="predicted"/>
<feature type="region of interest" description="Disordered" evidence="1">
    <location>
        <begin position="224"/>
        <end position="248"/>
    </location>
</feature>
<feature type="transmembrane region" description="Helical" evidence="2">
    <location>
        <begin position="161"/>
        <end position="186"/>
    </location>
</feature>
<comment type="caution">
    <text evidence="4">The sequence shown here is derived from an EMBL/GenBank/DDBJ whole genome shotgun (WGS) entry which is preliminary data.</text>
</comment>
<dbReference type="Proteomes" id="UP000076078">
    <property type="component" value="Unassembled WGS sequence"/>
</dbReference>
<keyword evidence="2" id="KW-0812">Transmembrane</keyword>
<accession>A0A151Z9X8</accession>
<organism evidence="4 5">
    <name type="scientific">Tieghemostelium lacteum</name>
    <name type="common">Slime mold</name>
    <name type="synonym">Dictyostelium lacteum</name>
    <dbReference type="NCBI Taxonomy" id="361077"/>
    <lineage>
        <taxon>Eukaryota</taxon>
        <taxon>Amoebozoa</taxon>
        <taxon>Evosea</taxon>
        <taxon>Eumycetozoa</taxon>
        <taxon>Dictyostelia</taxon>
        <taxon>Dictyosteliales</taxon>
        <taxon>Raperosteliaceae</taxon>
        <taxon>Tieghemostelium</taxon>
    </lineage>
</organism>
<dbReference type="InParanoid" id="A0A151Z9X8"/>
<keyword evidence="3" id="KW-0732">Signal</keyword>
<keyword evidence="5" id="KW-1185">Reference proteome</keyword>
<dbReference type="OrthoDB" id="19329at2759"/>
<name>A0A151Z9X8_TIELA</name>
<evidence type="ECO:0000313" key="4">
    <source>
        <dbReference type="EMBL" id="KYQ90664.1"/>
    </source>
</evidence>
<dbReference type="PANTHER" id="PTHR36768:SF1">
    <property type="entry name" value="ATP-DEPENDENT HELICASE_DEOXYRIBONUCLEASE SUBUNIT B"/>
    <property type="match status" value="1"/>
</dbReference>
<dbReference type="OMA" id="TSWITIC"/>
<dbReference type="PANTHER" id="PTHR36768">
    <property type="entry name" value="ATP-DEPENDENT HELICASE/DEOXYRIBONUCLEASE SUBUNIT B"/>
    <property type="match status" value="1"/>
</dbReference>
<dbReference type="EMBL" id="LODT01000037">
    <property type="protein sequence ID" value="KYQ90664.1"/>
    <property type="molecule type" value="Genomic_DNA"/>
</dbReference>
<evidence type="ECO:0000256" key="1">
    <source>
        <dbReference type="SAM" id="MobiDB-lite"/>
    </source>
</evidence>
<evidence type="ECO:0000313" key="5">
    <source>
        <dbReference type="Proteomes" id="UP000076078"/>
    </source>
</evidence>
<evidence type="ECO:0000256" key="2">
    <source>
        <dbReference type="SAM" id="Phobius"/>
    </source>
</evidence>
<keyword evidence="2" id="KW-0472">Membrane</keyword>
<gene>
    <name evidence="4" type="ORF">DLAC_09299</name>
</gene>
<feature type="signal peptide" evidence="3">
    <location>
        <begin position="1"/>
        <end position="21"/>
    </location>
</feature>
<dbReference type="STRING" id="361077.A0A151Z9X8"/>
<keyword evidence="2" id="KW-1133">Transmembrane helix</keyword>
<evidence type="ECO:0000256" key="3">
    <source>
        <dbReference type="SAM" id="SignalP"/>
    </source>
</evidence>
<dbReference type="AlphaFoldDB" id="A0A151Z9X8"/>
<feature type="compositionally biased region" description="Low complexity" evidence="1">
    <location>
        <begin position="224"/>
        <end position="236"/>
    </location>
</feature>
<sequence length="259" mass="29996">MQNIIISILIIFSLLLSSCSAYKTGEVIRFNKQSKHISPDRTREFNSDWTLIKSKFSPRFKIDKTITLSSLTSAKLDENSIFKIKFQIDSFETFWITAADRNGIYLNHIEFTFTYSNDKIIDIKWIPDYNDEPEHQGKKPEHIYLIYKWEELNDKDLSTSLLLLFSFGIVTSGFIVSLLSIQFSLFGGSTSPKQNISILPTTIDRSQEFIPKVYNYNQINTFNSNNNNNNNNNNSNSPPPTRGKIEQYNDNEIEQFVEI</sequence>
<reference evidence="4 5" key="1">
    <citation type="submission" date="2015-12" db="EMBL/GenBank/DDBJ databases">
        <title>Dictyostelia acquired genes for synthesis and detection of signals that induce cell-type specialization by lateral gene transfer from prokaryotes.</title>
        <authorList>
            <person name="Gloeckner G."/>
            <person name="Schaap P."/>
        </authorList>
    </citation>
    <scope>NUCLEOTIDE SEQUENCE [LARGE SCALE GENOMIC DNA]</scope>
    <source>
        <strain evidence="4 5">TK</strain>
    </source>
</reference>
<protein>
    <submittedName>
        <fullName evidence="4">Uncharacterized protein</fullName>
    </submittedName>
</protein>